<reference evidence="1 2" key="1">
    <citation type="submission" date="2017-06" db="EMBL/GenBank/DDBJ databases">
        <title>Genome sequencing of cyanobaciteial culture collection at National Institute for Environmental Studies (NIES).</title>
        <authorList>
            <person name="Hirose Y."/>
            <person name="Shimura Y."/>
            <person name="Fujisawa T."/>
            <person name="Nakamura Y."/>
            <person name="Kawachi M."/>
        </authorList>
    </citation>
    <scope>NUCLEOTIDE SEQUENCE [LARGE SCALE GENOMIC DNA]</scope>
    <source>
        <strain evidence="1 2">NIES-2135</strain>
    </source>
</reference>
<dbReference type="AlphaFoldDB" id="A0A1Z4JH88"/>
<dbReference type="Gene3D" id="3.30.160.250">
    <property type="match status" value="1"/>
</dbReference>
<dbReference type="EMBL" id="AP018203">
    <property type="protein sequence ID" value="BAY55887.1"/>
    <property type="molecule type" value="Genomic_DNA"/>
</dbReference>
<keyword evidence="2" id="KW-1185">Reference proteome</keyword>
<dbReference type="SUPFAM" id="SSF143100">
    <property type="entry name" value="TTHA1013/TTHA0281-like"/>
    <property type="match status" value="1"/>
</dbReference>
<dbReference type="Proteomes" id="UP000217895">
    <property type="component" value="Chromosome"/>
</dbReference>
<dbReference type="PANTHER" id="PTHR34504">
    <property type="entry name" value="ANTITOXIN HICB"/>
    <property type="match status" value="1"/>
</dbReference>
<sequence length="72" mass="8295">MKPQYSMVIQWSEEDSLYLVHLPEFPSQQFVTHGETYEEAAKRGQEVIEMLVEDYQASGKPLPQPQRVVEAA</sequence>
<dbReference type="InterPro" id="IPR035069">
    <property type="entry name" value="TTHA1013/TTHA0281-like"/>
</dbReference>
<dbReference type="InterPro" id="IPR051404">
    <property type="entry name" value="TA_system_antitoxin"/>
</dbReference>
<evidence type="ECO:0000313" key="1">
    <source>
        <dbReference type="EMBL" id="BAY55887.1"/>
    </source>
</evidence>
<organism evidence="1 2">
    <name type="scientific">Leptolyngbya boryana NIES-2135</name>
    <dbReference type="NCBI Taxonomy" id="1973484"/>
    <lineage>
        <taxon>Bacteria</taxon>
        <taxon>Bacillati</taxon>
        <taxon>Cyanobacteriota</taxon>
        <taxon>Cyanophyceae</taxon>
        <taxon>Leptolyngbyales</taxon>
        <taxon>Leptolyngbyaceae</taxon>
        <taxon>Leptolyngbya group</taxon>
        <taxon>Leptolyngbya</taxon>
    </lineage>
</organism>
<protein>
    <submittedName>
        <fullName evidence="1">Uncharacterized protein</fullName>
    </submittedName>
</protein>
<evidence type="ECO:0000313" key="2">
    <source>
        <dbReference type="Proteomes" id="UP000217895"/>
    </source>
</evidence>
<gene>
    <name evidence="1" type="ORF">NIES2135_27120</name>
</gene>
<dbReference type="PANTHER" id="PTHR34504:SF2">
    <property type="entry name" value="UPF0150 PROTEIN SSL0259"/>
    <property type="match status" value="1"/>
</dbReference>
<accession>A0A1Z4JH88</accession>
<name>A0A1Z4JH88_LEPBY</name>
<proteinExistence type="predicted"/>